<reference evidence="1 2" key="1">
    <citation type="submission" date="2019-06" db="EMBL/GenBank/DDBJ databases">
        <authorList>
            <person name="Broberg M."/>
        </authorList>
    </citation>
    <scope>NUCLEOTIDE SEQUENCE [LARGE SCALE GENOMIC DNA]</scope>
</reference>
<sequence length="124" mass="13661">MFSGSNLIASSPGQAILNSLHENAKWTVTGSSLFAGTYHSKEEYHTKVLSKIHGKTGPGMTAKLCKVLADDQWAAVYFFTENAQGWDSFNFNMDYCWFLKVVGDQVVEVIAFPDSNKLIGLFSG</sequence>
<gene>
    <name evidence="1" type="ORF">CLO192961_LOCUS322708</name>
</gene>
<dbReference type="InterPro" id="IPR032710">
    <property type="entry name" value="NTF2-like_dom_sf"/>
</dbReference>
<evidence type="ECO:0008006" key="3">
    <source>
        <dbReference type="Google" id="ProtNLM"/>
    </source>
</evidence>
<protein>
    <recommendedName>
        <fullName evidence="3">SnoaL-like domain-containing protein</fullName>
    </recommendedName>
</protein>
<keyword evidence="2" id="KW-1185">Reference proteome</keyword>
<evidence type="ECO:0000313" key="2">
    <source>
        <dbReference type="Proteomes" id="UP000766486"/>
    </source>
</evidence>
<dbReference type="EMBL" id="CABFNS010000846">
    <property type="protein sequence ID" value="VUC32196.1"/>
    <property type="molecule type" value="Genomic_DNA"/>
</dbReference>
<dbReference type="Proteomes" id="UP000766486">
    <property type="component" value="Unassembled WGS sequence"/>
</dbReference>
<dbReference type="SUPFAM" id="SSF54427">
    <property type="entry name" value="NTF2-like"/>
    <property type="match status" value="1"/>
</dbReference>
<name>A0ABY6UPV4_BIOOC</name>
<accession>A0ABY6UPV4</accession>
<organism evidence="1 2">
    <name type="scientific">Bionectria ochroleuca</name>
    <name type="common">Gliocladium roseum</name>
    <dbReference type="NCBI Taxonomy" id="29856"/>
    <lineage>
        <taxon>Eukaryota</taxon>
        <taxon>Fungi</taxon>
        <taxon>Dikarya</taxon>
        <taxon>Ascomycota</taxon>
        <taxon>Pezizomycotina</taxon>
        <taxon>Sordariomycetes</taxon>
        <taxon>Hypocreomycetidae</taxon>
        <taxon>Hypocreales</taxon>
        <taxon>Bionectriaceae</taxon>
        <taxon>Clonostachys</taxon>
    </lineage>
</organism>
<proteinExistence type="predicted"/>
<dbReference type="Gene3D" id="3.10.450.50">
    <property type="match status" value="1"/>
</dbReference>
<evidence type="ECO:0000313" key="1">
    <source>
        <dbReference type="EMBL" id="VUC32196.1"/>
    </source>
</evidence>
<comment type="caution">
    <text evidence="1">The sequence shown here is derived from an EMBL/GenBank/DDBJ whole genome shotgun (WGS) entry which is preliminary data.</text>
</comment>